<gene>
    <name evidence="1" type="ORF">HOLleu_39234</name>
</gene>
<reference evidence="1" key="1">
    <citation type="submission" date="2021-10" db="EMBL/GenBank/DDBJ databases">
        <title>Tropical sea cucumber genome reveals ecological adaptation and Cuvierian tubules defense mechanism.</title>
        <authorList>
            <person name="Chen T."/>
        </authorList>
    </citation>
    <scope>NUCLEOTIDE SEQUENCE</scope>
    <source>
        <strain evidence="1">Nanhai2018</strain>
        <tissue evidence="1">Muscle</tissue>
    </source>
</reference>
<evidence type="ECO:0000313" key="1">
    <source>
        <dbReference type="EMBL" id="KAJ8021901.1"/>
    </source>
</evidence>
<name>A0A9Q0YN36_HOLLE</name>
<evidence type="ECO:0000313" key="2">
    <source>
        <dbReference type="Proteomes" id="UP001152320"/>
    </source>
</evidence>
<sequence>MDDHPTAKCDVENGMAKEEEELLDLVVDDSGGTLTNNWYTEHASLYEQNKQFYHYQEECLKVFKEYVTQRDCSIIDFAMGTGIMGDLVSDGAGSGDGCNHDDDMRLTVTTI</sequence>
<organism evidence="1 2">
    <name type="scientific">Holothuria leucospilota</name>
    <name type="common">Black long sea cucumber</name>
    <name type="synonym">Mertensiothuria leucospilota</name>
    <dbReference type="NCBI Taxonomy" id="206669"/>
    <lineage>
        <taxon>Eukaryota</taxon>
        <taxon>Metazoa</taxon>
        <taxon>Echinodermata</taxon>
        <taxon>Eleutherozoa</taxon>
        <taxon>Echinozoa</taxon>
        <taxon>Holothuroidea</taxon>
        <taxon>Aspidochirotacea</taxon>
        <taxon>Aspidochirotida</taxon>
        <taxon>Holothuriidae</taxon>
        <taxon>Holothuria</taxon>
    </lineage>
</organism>
<dbReference type="EMBL" id="JAIZAY010000021">
    <property type="protein sequence ID" value="KAJ8021901.1"/>
    <property type="molecule type" value="Genomic_DNA"/>
</dbReference>
<dbReference type="Proteomes" id="UP001152320">
    <property type="component" value="Chromosome 21"/>
</dbReference>
<proteinExistence type="predicted"/>
<comment type="caution">
    <text evidence="1">The sequence shown here is derived from an EMBL/GenBank/DDBJ whole genome shotgun (WGS) entry which is preliminary data.</text>
</comment>
<keyword evidence="2" id="KW-1185">Reference proteome</keyword>
<dbReference type="AlphaFoldDB" id="A0A9Q0YN36"/>
<protein>
    <submittedName>
        <fullName evidence="1">Uncharacterized protein</fullName>
    </submittedName>
</protein>
<accession>A0A9Q0YN36</accession>